<gene>
    <name evidence="3" type="ORF">DBO85_13645</name>
</gene>
<dbReference type="InterPro" id="IPR036380">
    <property type="entry name" value="Isochorismatase-like_sf"/>
</dbReference>
<reference evidence="3 4" key="1">
    <citation type="submission" date="2018-04" db="EMBL/GenBank/DDBJ databases">
        <title>Pseudomonas sp. nov., isolated from mangrove soil.</title>
        <authorList>
            <person name="Chen C."/>
        </authorList>
    </citation>
    <scope>NUCLEOTIDE SEQUENCE [LARGE SCALE GENOMIC DNA]</scope>
    <source>
        <strain evidence="3 4">TC-11</strain>
    </source>
</reference>
<keyword evidence="1 3" id="KW-0378">Hydrolase</keyword>
<name>A0A2T5P6K4_9PSED</name>
<dbReference type="InterPro" id="IPR000868">
    <property type="entry name" value="Isochorismatase-like_dom"/>
</dbReference>
<accession>A0A2T5P6K4</accession>
<keyword evidence="4" id="KW-1185">Reference proteome</keyword>
<dbReference type="InterPro" id="IPR050272">
    <property type="entry name" value="Isochorismatase-like_hydrls"/>
</dbReference>
<evidence type="ECO:0000259" key="2">
    <source>
        <dbReference type="Pfam" id="PF00857"/>
    </source>
</evidence>
<dbReference type="AlphaFoldDB" id="A0A2T5P6K4"/>
<evidence type="ECO:0000313" key="3">
    <source>
        <dbReference type="EMBL" id="PTU73378.1"/>
    </source>
</evidence>
<feature type="domain" description="Isochorismatase-like" evidence="2">
    <location>
        <begin position="24"/>
        <end position="171"/>
    </location>
</feature>
<dbReference type="RefSeq" id="WP_108107824.1">
    <property type="nucleotide sequence ID" value="NZ_QASN01000020.1"/>
</dbReference>
<organism evidence="3 4">
    <name type="scientific">Pseudomonas mangrovi</name>
    <dbReference type="NCBI Taxonomy" id="2161748"/>
    <lineage>
        <taxon>Bacteria</taxon>
        <taxon>Pseudomonadati</taxon>
        <taxon>Pseudomonadota</taxon>
        <taxon>Gammaproteobacteria</taxon>
        <taxon>Pseudomonadales</taxon>
        <taxon>Pseudomonadaceae</taxon>
        <taxon>Pseudomonas</taxon>
    </lineage>
</organism>
<dbReference type="OrthoDB" id="9794942at2"/>
<comment type="caution">
    <text evidence="3">The sequence shown here is derived from an EMBL/GenBank/DDBJ whole genome shotgun (WGS) entry which is preliminary data.</text>
</comment>
<dbReference type="SUPFAM" id="SSF52499">
    <property type="entry name" value="Isochorismatase-like hydrolases"/>
    <property type="match status" value="1"/>
</dbReference>
<dbReference type="Gene3D" id="3.40.50.850">
    <property type="entry name" value="Isochorismatase-like"/>
    <property type="match status" value="1"/>
</dbReference>
<proteinExistence type="predicted"/>
<dbReference type="PANTHER" id="PTHR43540">
    <property type="entry name" value="PEROXYUREIDOACRYLATE/UREIDOACRYLATE AMIDOHYDROLASE-RELATED"/>
    <property type="match status" value="1"/>
</dbReference>
<protein>
    <submittedName>
        <fullName evidence="3">Cysteine hydrolase</fullName>
    </submittedName>
</protein>
<evidence type="ECO:0000313" key="4">
    <source>
        <dbReference type="Proteomes" id="UP000244064"/>
    </source>
</evidence>
<sequence>MNPPQTLLQLTGRTYAPARLDSATLLVIDAQEEYRSGTLRLPGLEPAIAEIASLLHAARQQGTPIIHVRHLGIPGGLFDPQGPRGEFLAEAQPQAAEKIIEKRLPNAFASTELHDYLQSLGRLDVVVCGFMTHSSVSSTVRAMKDYGYRCTLVESACATRDLPFADGSIAAEQIHRLEMAALADNFAILVADCAELIRSN</sequence>
<dbReference type="PANTHER" id="PTHR43540:SF15">
    <property type="entry name" value="BLR5631 PROTEIN"/>
    <property type="match status" value="1"/>
</dbReference>
<dbReference type="EMBL" id="QASN01000020">
    <property type="protein sequence ID" value="PTU73378.1"/>
    <property type="molecule type" value="Genomic_DNA"/>
</dbReference>
<evidence type="ECO:0000256" key="1">
    <source>
        <dbReference type="ARBA" id="ARBA00022801"/>
    </source>
</evidence>
<dbReference type="CDD" id="cd01014">
    <property type="entry name" value="nicotinamidase_related"/>
    <property type="match status" value="1"/>
</dbReference>
<dbReference type="Proteomes" id="UP000244064">
    <property type="component" value="Unassembled WGS sequence"/>
</dbReference>
<dbReference type="GO" id="GO:0016787">
    <property type="term" value="F:hydrolase activity"/>
    <property type="evidence" value="ECO:0007669"/>
    <property type="project" value="UniProtKB-KW"/>
</dbReference>
<dbReference type="Pfam" id="PF00857">
    <property type="entry name" value="Isochorismatase"/>
    <property type="match status" value="1"/>
</dbReference>